<dbReference type="GO" id="GO:0019323">
    <property type="term" value="P:pentose catabolic process"/>
    <property type="evidence" value="ECO:0007669"/>
    <property type="project" value="TreeGrafter"/>
</dbReference>
<dbReference type="NCBIfam" id="NF004979">
    <property type="entry name" value="PRK06357.1"/>
    <property type="match status" value="1"/>
</dbReference>
<feature type="domain" description="Class II aldolase/adducin N-terminal" evidence="3">
    <location>
        <begin position="14"/>
        <end position="195"/>
    </location>
</feature>
<dbReference type="GO" id="GO:0046872">
    <property type="term" value="F:metal ion binding"/>
    <property type="evidence" value="ECO:0007669"/>
    <property type="project" value="UniProtKB-KW"/>
</dbReference>
<dbReference type="AlphaFoldDB" id="E4KN53"/>
<dbReference type="eggNOG" id="COG0235">
    <property type="taxonomic scope" value="Bacteria"/>
</dbReference>
<dbReference type="Proteomes" id="UP000005990">
    <property type="component" value="Unassembled WGS sequence"/>
</dbReference>
<dbReference type="EMBL" id="AENN01000006">
    <property type="protein sequence ID" value="EFR31731.1"/>
    <property type="molecule type" value="Genomic_DNA"/>
</dbReference>
<accession>E4KN53</accession>
<dbReference type="Gene3D" id="3.40.225.10">
    <property type="entry name" value="Class II aldolase/adducin N-terminal domain"/>
    <property type="match status" value="1"/>
</dbReference>
<dbReference type="InterPro" id="IPR036409">
    <property type="entry name" value="Aldolase_II/adducin_N_sf"/>
</dbReference>
<evidence type="ECO:0000259" key="3">
    <source>
        <dbReference type="SMART" id="SM01007"/>
    </source>
</evidence>
<dbReference type="STRING" id="908337.HMPREF9257_0030"/>
<dbReference type="GO" id="GO:0016832">
    <property type="term" value="F:aldehyde-lyase activity"/>
    <property type="evidence" value="ECO:0007669"/>
    <property type="project" value="TreeGrafter"/>
</dbReference>
<dbReference type="GO" id="GO:0005829">
    <property type="term" value="C:cytosol"/>
    <property type="evidence" value="ECO:0007669"/>
    <property type="project" value="TreeGrafter"/>
</dbReference>
<evidence type="ECO:0000313" key="4">
    <source>
        <dbReference type="EMBL" id="EFR31731.1"/>
    </source>
</evidence>
<name>E4KN53_9LACT</name>
<dbReference type="SMART" id="SM01007">
    <property type="entry name" value="Aldolase_II"/>
    <property type="match status" value="1"/>
</dbReference>
<keyword evidence="2" id="KW-0456">Lyase</keyword>
<reference evidence="4 5" key="1">
    <citation type="submission" date="2010-10" db="EMBL/GenBank/DDBJ databases">
        <authorList>
            <person name="Durkin A.S."/>
            <person name="Madupu R."/>
            <person name="Torralba M."/>
            <person name="Gillis M."/>
            <person name="Methe B."/>
            <person name="Sutton G."/>
            <person name="Nelson K.E."/>
        </authorList>
    </citation>
    <scope>NUCLEOTIDE SEQUENCE [LARGE SCALE GENOMIC DNA]</scope>
    <source>
        <strain evidence="4 5">ACS-139-V-Col8</strain>
    </source>
</reference>
<dbReference type="InterPro" id="IPR001303">
    <property type="entry name" value="Aldolase_II/adducin_N"/>
</dbReference>
<proteinExistence type="predicted"/>
<sequence length="211" mass="24228">MEGNEIMKYEKERKQLVSYAKLMFDRKLTNTAGGNISIRVGENEFLMTPTLMSQRFHCELKPNQILLLDQNENVIEGDGKVTREVNMHMACYQENPDIKCVLHAHAPKSLFFAVNLDEMPNLTEASQKLGRIIRLAYAPSTSPELAETVRKQIKEDMSIPKAYLLSHHGVLITNSNLEKAFDMLERLEWNAEIAYKHMVFQKLGIPMKSEM</sequence>
<evidence type="ECO:0000256" key="1">
    <source>
        <dbReference type="ARBA" id="ARBA00022723"/>
    </source>
</evidence>
<dbReference type="InterPro" id="IPR050197">
    <property type="entry name" value="Aldolase_class_II_sugar_metab"/>
</dbReference>
<dbReference type="PANTHER" id="PTHR22789">
    <property type="entry name" value="FUCULOSE PHOSPHATE ALDOLASE"/>
    <property type="match status" value="1"/>
</dbReference>
<keyword evidence="5" id="KW-1185">Reference proteome</keyword>
<dbReference type="Pfam" id="PF00596">
    <property type="entry name" value="Aldolase_II"/>
    <property type="match status" value="1"/>
</dbReference>
<organism evidence="4 5">
    <name type="scientific">Eremococcus coleocola ACS-139-V-Col8</name>
    <dbReference type="NCBI Taxonomy" id="908337"/>
    <lineage>
        <taxon>Bacteria</taxon>
        <taxon>Bacillati</taxon>
        <taxon>Bacillota</taxon>
        <taxon>Bacilli</taxon>
        <taxon>Lactobacillales</taxon>
        <taxon>Aerococcaceae</taxon>
        <taxon>Eremococcus</taxon>
    </lineage>
</organism>
<keyword evidence="1" id="KW-0479">Metal-binding</keyword>
<dbReference type="SUPFAM" id="SSF53639">
    <property type="entry name" value="AraD/HMP-PK domain-like"/>
    <property type="match status" value="1"/>
</dbReference>
<evidence type="ECO:0000313" key="5">
    <source>
        <dbReference type="Proteomes" id="UP000005990"/>
    </source>
</evidence>
<comment type="caution">
    <text evidence="4">The sequence shown here is derived from an EMBL/GenBank/DDBJ whole genome shotgun (WGS) entry which is preliminary data.</text>
</comment>
<protein>
    <submittedName>
        <fullName evidence="4">Class II Aldolase and Adducin domain protein</fullName>
    </submittedName>
</protein>
<gene>
    <name evidence="4" type="ORF">HMPREF9257_0030</name>
</gene>
<dbReference type="PANTHER" id="PTHR22789:SF0">
    <property type="entry name" value="3-OXO-TETRONATE 4-PHOSPHATE DECARBOXYLASE-RELATED"/>
    <property type="match status" value="1"/>
</dbReference>
<dbReference type="RefSeq" id="WP_006417863.1">
    <property type="nucleotide sequence ID" value="NZ_AENN01000006.1"/>
</dbReference>
<evidence type="ECO:0000256" key="2">
    <source>
        <dbReference type="ARBA" id="ARBA00023239"/>
    </source>
</evidence>